<dbReference type="PANTHER" id="PTHR30600">
    <property type="entry name" value="CYTOCHROME C PEROXIDASE-RELATED"/>
    <property type="match status" value="1"/>
</dbReference>
<comment type="caution">
    <text evidence="9">The sequence shown here is derived from an EMBL/GenBank/DDBJ whole genome shotgun (WGS) entry which is preliminary data.</text>
</comment>
<evidence type="ECO:0000256" key="2">
    <source>
        <dbReference type="ARBA" id="ARBA00022617"/>
    </source>
</evidence>
<keyword evidence="7" id="KW-0812">Transmembrane</keyword>
<dbReference type="RefSeq" id="WP_146610087.1">
    <property type="nucleotide sequence ID" value="NZ_JACIGG010000001.1"/>
</dbReference>
<evidence type="ECO:0000259" key="8">
    <source>
        <dbReference type="PROSITE" id="PS51007"/>
    </source>
</evidence>
<evidence type="ECO:0000256" key="1">
    <source>
        <dbReference type="ARBA" id="ARBA00004196"/>
    </source>
</evidence>
<evidence type="ECO:0000313" key="9">
    <source>
        <dbReference type="EMBL" id="RAI30121.1"/>
    </source>
</evidence>
<dbReference type="InterPro" id="IPR036909">
    <property type="entry name" value="Cyt_c-like_dom_sf"/>
</dbReference>
<evidence type="ECO:0000256" key="3">
    <source>
        <dbReference type="ARBA" id="ARBA00022723"/>
    </source>
</evidence>
<dbReference type="InterPro" id="IPR051395">
    <property type="entry name" value="Cytochrome_c_Peroxidase/MauG"/>
</dbReference>
<dbReference type="EMBL" id="NPEV01000001">
    <property type="protein sequence ID" value="RAI30121.1"/>
    <property type="molecule type" value="Genomic_DNA"/>
</dbReference>
<gene>
    <name evidence="9" type="ORF">CH339_00895</name>
</gene>
<evidence type="ECO:0000256" key="7">
    <source>
        <dbReference type="SAM" id="Phobius"/>
    </source>
</evidence>
<dbReference type="GO" id="GO:0046872">
    <property type="term" value="F:metal ion binding"/>
    <property type="evidence" value="ECO:0007669"/>
    <property type="project" value="UniProtKB-KW"/>
</dbReference>
<proteinExistence type="predicted"/>
<dbReference type="SUPFAM" id="SSF46626">
    <property type="entry name" value="Cytochrome c"/>
    <property type="match status" value="2"/>
</dbReference>
<dbReference type="OrthoDB" id="9805202at2"/>
<sequence>MTVALLLPLLAVCGLGVLFLVSGELSRRIGVASPGRIGLAALLGFGILAMSIKAVVLLSLQPTGALAAVAAAARAIDPAPAGRDGRSAGPGLSLGTSSMRFSVRNKAWKALPRTTDLPDAALVDLGRRLFFDKRLSADGTVSCASCHDIAAGGDDGRRTAVGIAGARGARNAPTVLNAGFLRRLFWDGRAASLEEQALGPLLNPVEMGLSSMARAVAIVSGDADYRARFAEALSAPATAGGIVRAIAAFERTLVTPASPYDSFVLGDDDALSASQKRGLFLFDDVGCRTCHADPWFTIAADRRSSPYRIFPVFRTGPLLARFDLTADGGRHGADVWRVPSLRNVALTAPYFHNGSVDTLEDAVRIMAEAQLGRPTAGDPFGTTSIVRDRSGRPFVARGRTLTQTDVSDIAAFLRSLTGSIPVVRAPSF</sequence>
<name>A0A327JVP6_9HYPH</name>
<evidence type="ECO:0000313" key="10">
    <source>
        <dbReference type="Proteomes" id="UP000249299"/>
    </source>
</evidence>
<dbReference type="PANTHER" id="PTHR30600:SF7">
    <property type="entry name" value="CYTOCHROME C PEROXIDASE-RELATED"/>
    <property type="match status" value="1"/>
</dbReference>
<dbReference type="GO" id="GO:0030313">
    <property type="term" value="C:cell envelope"/>
    <property type="evidence" value="ECO:0007669"/>
    <property type="project" value="UniProtKB-SubCell"/>
</dbReference>
<reference evidence="9 10" key="1">
    <citation type="submission" date="2017-07" db="EMBL/GenBank/DDBJ databases">
        <title>Draft Genome Sequences of Select Purple Nonsulfur Bacteria.</title>
        <authorList>
            <person name="Lasarre B."/>
            <person name="Mckinlay J.B."/>
        </authorList>
    </citation>
    <scope>NUCLEOTIDE SEQUENCE [LARGE SCALE GENOMIC DNA]</scope>
    <source>
        <strain evidence="9 10">DSM 11290</strain>
    </source>
</reference>
<comment type="subcellular location">
    <subcellularLocation>
        <location evidence="1">Cell envelope</location>
    </subcellularLocation>
</comment>
<feature type="transmembrane region" description="Helical" evidence="7">
    <location>
        <begin position="39"/>
        <end position="60"/>
    </location>
</feature>
<evidence type="ECO:0000256" key="4">
    <source>
        <dbReference type="ARBA" id="ARBA00023002"/>
    </source>
</evidence>
<dbReference type="InterPro" id="IPR004852">
    <property type="entry name" value="Di-haem_cyt_c_peroxidsae"/>
</dbReference>
<dbReference type="PROSITE" id="PS51007">
    <property type="entry name" value="CYTC"/>
    <property type="match status" value="2"/>
</dbReference>
<dbReference type="Proteomes" id="UP000249299">
    <property type="component" value="Unassembled WGS sequence"/>
</dbReference>
<feature type="domain" description="Cytochrome c" evidence="8">
    <location>
        <begin position="273"/>
        <end position="417"/>
    </location>
</feature>
<dbReference type="AlphaFoldDB" id="A0A327JVP6"/>
<keyword evidence="10" id="KW-1185">Reference proteome</keyword>
<keyword evidence="5 6" id="KW-0408">Iron</keyword>
<evidence type="ECO:0000256" key="5">
    <source>
        <dbReference type="ARBA" id="ARBA00023004"/>
    </source>
</evidence>
<dbReference type="GO" id="GO:0020037">
    <property type="term" value="F:heme binding"/>
    <property type="evidence" value="ECO:0007669"/>
    <property type="project" value="InterPro"/>
</dbReference>
<feature type="domain" description="Cytochrome c" evidence="8">
    <location>
        <begin position="121"/>
        <end position="236"/>
    </location>
</feature>
<accession>A0A327JVP6</accession>
<keyword evidence="4" id="KW-0560">Oxidoreductase</keyword>
<evidence type="ECO:0000256" key="6">
    <source>
        <dbReference type="PROSITE-ProRule" id="PRU00433"/>
    </source>
</evidence>
<protein>
    <recommendedName>
        <fullName evidence="8">Cytochrome c domain-containing protein</fullName>
    </recommendedName>
</protein>
<keyword evidence="7" id="KW-1133">Transmembrane helix</keyword>
<keyword evidence="2 6" id="KW-0349">Heme</keyword>
<organism evidence="9 10">
    <name type="scientific">Rhodobium orientis</name>
    <dbReference type="NCBI Taxonomy" id="34017"/>
    <lineage>
        <taxon>Bacteria</taxon>
        <taxon>Pseudomonadati</taxon>
        <taxon>Pseudomonadota</taxon>
        <taxon>Alphaproteobacteria</taxon>
        <taxon>Hyphomicrobiales</taxon>
        <taxon>Rhodobiaceae</taxon>
        <taxon>Rhodobium</taxon>
    </lineage>
</organism>
<dbReference type="GO" id="GO:0009055">
    <property type="term" value="F:electron transfer activity"/>
    <property type="evidence" value="ECO:0007669"/>
    <property type="project" value="InterPro"/>
</dbReference>
<keyword evidence="7" id="KW-0472">Membrane</keyword>
<dbReference type="InterPro" id="IPR009056">
    <property type="entry name" value="Cyt_c-like_dom"/>
</dbReference>
<dbReference type="Gene3D" id="1.10.760.10">
    <property type="entry name" value="Cytochrome c-like domain"/>
    <property type="match status" value="2"/>
</dbReference>
<dbReference type="Pfam" id="PF03150">
    <property type="entry name" value="CCP_MauG"/>
    <property type="match status" value="1"/>
</dbReference>
<dbReference type="GO" id="GO:0004130">
    <property type="term" value="F:cytochrome-c peroxidase activity"/>
    <property type="evidence" value="ECO:0007669"/>
    <property type="project" value="TreeGrafter"/>
</dbReference>
<keyword evidence="3 6" id="KW-0479">Metal-binding</keyword>